<evidence type="ECO:0000313" key="4">
    <source>
        <dbReference type="Proteomes" id="UP000273119"/>
    </source>
</evidence>
<evidence type="ECO:0000256" key="1">
    <source>
        <dbReference type="SAM" id="MobiDB-lite"/>
    </source>
</evidence>
<dbReference type="Pfam" id="PF13460">
    <property type="entry name" value="NAD_binding_10"/>
    <property type="match status" value="1"/>
</dbReference>
<dbReference type="RefSeq" id="WP_121485582.1">
    <property type="nucleotide sequence ID" value="NZ_QQXL01000006.1"/>
</dbReference>
<dbReference type="SUPFAM" id="SSF51735">
    <property type="entry name" value="NAD(P)-binding Rossmann-fold domains"/>
    <property type="match status" value="1"/>
</dbReference>
<evidence type="ECO:0000259" key="2">
    <source>
        <dbReference type="Pfam" id="PF13460"/>
    </source>
</evidence>
<dbReference type="PANTHER" id="PTHR47129">
    <property type="entry name" value="QUINONE OXIDOREDUCTASE 2"/>
    <property type="match status" value="1"/>
</dbReference>
<dbReference type="InterPro" id="IPR016040">
    <property type="entry name" value="NAD(P)-bd_dom"/>
</dbReference>
<name>A0A496PHE7_9MICC</name>
<comment type="caution">
    <text evidence="3">The sequence shown here is derived from an EMBL/GenBank/DDBJ whole genome shotgun (WGS) entry which is preliminary data.</text>
</comment>
<keyword evidence="4" id="KW-1185">Reference proteome</keyword>
<dbReference type="PANTHER" id="PTHR47129:SF1">
    <property type="entry name" value="NMRA-LIKE DOMAIN-CONTAINING PROTEIN"/>
    <property type="match status" value="1"/>
</dbReference>
<gene>
    <name evidence="3" type="ORF">DWQ67_10600</name>
</gene>
<feature type="region of interest" description="Disordered" evidence="1">
    <location>
        <begin position="45"/>
        <end position="72"/>
    </location>
</feature>
<organism evidence="3 4">
    <name type="scientific">Galactobacter caseinivorans</name>
    <dbReference type="NCBI Taxonomy" id="2676123"/>
    <lineage>
        <taxon>Bacteria</taxon>
        <taxon>Bacillati</taxon>
        <taxon>Actinomycetota</taxon>
        <taxon>Actinomycetes</taxon>
        <taxon>Micrococcales</taxon>
        <taxon>Micrococcaceae</taxon>
        <taxon>Galactobacter</taxon>
    </lineage>
</organism>
<dbReference type="Proteomes" id="UP000273119">
    <property type="component" value="Unassembled WGS sequence"/>
</dbReference>
<dbReference type="EMBL" id="QQXL01000006">
    <property type="protein sequence ID" value="RKW69911.1"/>
    <property type="molecule type" value="Genomic_DNA"/>
</dbReference>
<dbReference type="AlphaFoldDB" id="A0A496PHE7"/>
<dbReference type="Gene3D" id="3.90.25.10">
    <property type="entry name" value="UDP-galactose 4-epimerase, domain 1"/>
    <property type="match status" value="1"/>
</dbReference>
<accession>A0A496PHE7</accession>
<dbReference type="InterPro" id="IPR052718">
    <property type="entry name" value="NmrA-type_oxidoreductase"/>
</dbReference>
<reference evidence="3 4" key="1">
    <citation type="submission" date="2018-07" db="EMBL/GenBank/DDBJ databases">
        <title>Arthrobacter sp. nov., isolated from raw cow's milk with high bacterial count.</title>
        <authorList>
            <person name="Hahne J."/>
            <person name="Isele D."/>
            <person name="Lipski A."/>
        </authorList>
    </citation>
    <scope>NUCLEOTIDE SEQUENCE [LARGE SCALE GENOMIC DNA]</scope>
    <source>
        <strain evidence="3 4">JZ R-183</strain>
    </source>
</reference>
<proteinExistence type="predicted"/>
<evidence type="ECO:0000313" key="3">
    <source>
        <dbReference type="EMBL" id="RKW69911.1"/>
    </source>
</evidence>
<dbReference type="Gene3D" id="3.40.50.720">
    <property type="entry name" value="NAD(P)-binding Rossmann-like Domain"/>
    <property type="match status" value="1"/>
</dbReference>
<protein>
    <submittedName>
        <fullName evidence="3">SDR family NAD(P)-dependent oxidoreductase</fullName>
    </submittedName>
</protein>
<feature type="domain" description="NAD(P)-binding" evidence="2">
    <location>
        <begin position="23"/>
        <end position="203"/>
    </location>
</feature>
<dbReference type="InterPro" id="IPR036291">
    <property type="entry name" value="NAD(P)-bd_dom_sf"/>
</dbReference>
<sequence length="299" mass="31504">MTSSSQDAPAVPGTTPQTIGLLGSTGHLGSRVAHLLDRSGTPHMLFARQPDSPKVPRTASTTQVRPADYTDPDGLRSALTGIDTLLMVSATESPERLQLHAAVINAAAAAGVGHIVYTSFIGAAPDATFTFARDHYATEQLLAAARDAGGPDFTALRNSFYLDVLPEFVGPDGALRGPAGQGRVSAVARDDVAAVAARVLQDPGAFAGRIVEITGREALTLEEVAAVITEESGRPVRYVEETVQEAYASRAHYGAPDWQVEAWVSTYTAIAAGEESTITNAVKEITGREPKTLRDLLRS</sequence>